<evidence type="ECO:0000256" key="4">
    <source>
        <dbReference type="ARBA" id="ARBA00023216"/>
    </source>
</evidence>
<dbReference type="InterPro" id="IPR001464">
    <property type="entry name" value="Annexin"/>
</dbReference>
<comment type="similarity">
    <text evidence="1 6">Belongs to the annexin family.</text>
</comment>
<dbReference type="EMBL" id="OV651822">
    <property type="protein sequence ID" value="CAH1100892.1"/>
    <property type="molecule type" value="Genomic_DNA"/>
</dbReference>
<dbReference type="Pfam" id="PF00191">
    <property type="entry name" value="Annexin"/>
    <property type="match status" value="5"/>
</dbReference>
<dbReference type="GO" id="GO:0032509">
    <property type="term" value="P:endosome transport via multivesicular body sorting pathway"/>
    <property type="evidence" value="ECO:0007669"/>
    <property type="project" value="TreeGrafter"/>
</dbReference>
<dbReference type="OrthoDB" id="37886at2759"/>
<proteinExistence type="inferred from homology"/>
<dbReference type="PROSITE" id="PS00223">
    <property type="entry name" value="ANNEXIN_1"/>
    <property type="match status" value="1"/>
</dbReference>
<evidence type="ECO:0000259" key="7">
    <source>
        <dbReference type="Pfam" id="PF16012"/>
    </source>
</evidence>
<keyword evidence="4 6" id="KW-0041">Annexin</keyword>
<dbReference type="SMART" id="SM00335">
    <property type="entry name" value="ANX"/>
    <property type="match status" value="5"/>
</dbReference>
<name>A0A9P0CLL0_9CUCU</name>
<dbReference type="FunFam" id="1.10.220.10:FF:000001">
    <property type="entry name" value="Annexin"/>
    <property type="match status" value="2"/>
</dbReference>
<dbReference type="Pfam" id="PF16012">
    <property type="entry name" value="DUF4780"/>
    <property type="match status" value="1"/>
</dbReference>
<evidence type="ECO:0000256" key="3">
    <source>
        <dbReference type="ARBA" id="ARBA00022837"/>
    </source>
</evidence>
<dbReference type="Gene3D" id="1.10.220.10">
    <property type="entry name" value="Annexin"/>
    <property type="match status" value="5"/>
</dbReference>
<dbReference type="InterPro" id="IPR018502">
    <property type="entry name" value="Annexin_repeat"/>
</dbReference>
<keyword evidence="2 6" id="KW-0677">Repeat</keyword>
<feature type="domain" description="DUF4780" evidence="7">
    <location>
        <begin position="387"/>
        <end position="519"/>
    </location>
</feature>
<dbReference type="SUPFAM" id="SSF47874">
    <property type="entry name" value="Annexin"/>
    <property type="match status" value="2"/>
</dbReference>
<dbReference type="FunFam" id="1.10.220.10:FF:000005">
    <property type="entry name" value="Annexin"/>
    <property type="match status" value="1"/>
</dbReference>
<dbReference type="InterPro" id="IPR018252">
    <property type="entry name" value="Annexin_repeat_CS"/>
</dbReference>
<dbReference type="AlphaFoldDB" id="A0A9P0CLL0"/>
<organism evidence="8 9">
    <name type="scientific">Psylliodes chrysocephalus</name>
    <dbReference type="NCBI Taxonomy" id="3402493"/>
    <lineage>
        <taxon>Eukaryota</taxon>
        <taxon>Metazoa</taxon>
        <taxon>Ecdysozoa</taxon>
        <taxon>Arthropoda</taxon>
        <taxon>Hexapoda</taxon>
        <taxon>Insecta</taxon>
        <taxon>Pterygota</taxon>
        <taxon>Neoptera</taxon>
        <taxon>Endopterygota</taxon>
        <taxon>Coleoptera</taxon>
        <taxon>Polyphaga</taxon>
        <taxon>Cucujiformia</taxon>
        <taxon>Chrysomeloidea</taxon>
        <taxon>Chrysomelidae</taxon>
        <taxon>Galerucinae</taxon>
        <taxon>Alticini</taxon>
        <taxon>Psylliodes</taxon>
    </lineage>
</organism>
<evidence type="ECO:0000256" key="5">
    <source>
        <dbReference type="ARBA" id="ARBA00023302"/>
    </source>
</evidence>
<accession>A0A9P0CLL0</accession>
<evidence type="ECO:0000313" key="9">
    <source>
        <dbReference type="Proteomes" id="UP001153636"/>
    </source>
</evidence>
<dbReference type="GO" id="GO:0012506">
    <property type="term" value="C:vesicle membrane"/>
    <property type="evidence" value="ECO:0007669"/>
    <property type="project" value="TreeGrafter"/>
</dbReference>
<evidence type="ECO:0000256" key="1">
    <source>
        <dbReference type="ARBA" id="ARBA00007831"/>
    </source>
</evidence>
<dbReference type="GO" id="GO:0005544">
    <property type="term" value="F:calcium-dependent phospholipid binding"/>
    <property type="evidence" value="ECO:0007669"/>
    <property type="project" value="UniProtKB-KW"/>
</dbReference>
<dbReference type="FunFam" id="1.10.220.10:FF:000004">
    <property type="entry name" value="Annexin"/>
    <property type="match status" value="1"/>
</dbReference>
<sequence>MIGHPIEEAIENEFSGSTKDAYLSLIRSIRDRTMYLATRLHDAMAGLGTDDRTLIRIIVSRSEIDLAEIKEAYEAKYSKSLYERISPTVTLWPNFKEDEDAQILRDSLDGLGTNEDAVIEILTRRTNEQRRRIVTAYKTMFGEDLVEDLKGDLGGDFEDVILALLKDPLEYQTEELHKAISGMGTDDPTLVEILVIHDDDEIKQITEKYQEMYDTSLEDAIKGDETGTLQRLLVSLSTGGRDESSQVDRDGAIADAQNLYDAGESSWGTEESVFNSILCIRNRNQLRLIFDEYETMIGHSIEDAIENEFSGSTKDAYLSLVMSIRDRPMYLATRLHDAMAGMGTDDRTLIRIIVSRSEIDLAEIKEAYEAKYSKSLYERVSDAATIHLKVAIIDKDNPYGKITTEREILVKKTLMGELNKTILSASCSKTKPPTFRSWIHSDEIIRVTCDDDLTLEWLKTKVPTLKTREGATIAVVRMDELPQLTKASFWFPGEAQVDFEKKEVVIRRLEGKNPNLHVAK</sequence>
<reference evidence="8" key="1">
    <citation type="submission" date="2022-01" db="EMBL/GenBank/DDBJ databases">
        <authorList>
            <person name="King R."/>
        </authorList>
    </citation>
    <scope>NUCLEOTIDE SEQUENCE</scope>
</reference>
<protein>
    <recommendedName>
        <fullName evidence="6">Annexin</fullName>
    </recommendedName>
</protein>
<dbReference type="PANTHER" id="PTHR10502">
    <property type="entry name" value="ANNEXIN"/>
    <property type="match status" value="1"/>
</dbReference>
<comment type="domain">
    <text evidence="6">A pair of annexin repeats may form one binding site for calcium and phospholipid.</text>
</comment>
<dbReference type="GO" id="GO:0005634">
    <property type="term" value="C:nucleus"/>
    <property type="evidence" value="ECO:0007669"/>
    <property type="project" value="TreeGrafter"/>
</dbReference>
<dbReference type="InterPro" id="IPR037104">
    <property type="entry name" value="Annexin_sf"/>
</dbReference>
<evidence type="ECO:0000256" key="6">
    <source>
        <dbReference type="RuleBase" id="RU003540"/>
    </source>
</evidence>
<dbReference type="InterPro" id="IPR031961">
    <property type="entry name" value="DUF4780"/>
</dbReference>
<evidence type="ECO:0000256" key="2">
    <source>
        <dbReference type="ARBA" id="ARBA00022737"/>
    </source>
</evidence>
<evidence type="ECO:0000313" key="8">
    <source>
        <dbReference type="EMBL" id="CAH1100892.1"/>
    </source>
</evidence>
<dbReference type="GO" id="GO:0005886">
    <property type="term" value="C:plasma membrane"/>
    <property type="evidence" value="ECO:0007669"/>
    <property type="project" value="TreeGrafter"/>
</dbReference>
<keyword evidence="9" id="KW-1185">Reference proteome</keyword>
<dbReference type="GO" id="GO:0005509">
    <property type="term" value="F:calcium ion binding"/>
    <property type="evidence" value="ECO:0007669"/>
    <property type="project" value="InterPro"/>
</dbReference>
<dbReference type="FunFam" id="1.10.220.10:FF:000002">
    <property type="entry name" value="Annexin"/>
    <property type="match status" value="1"/>
</dbReference>
<gene>
    <name evidence="8" type="ORF">PSYICH_LOCUS1596</name>
</gene>
<keyword evidence="5 6" id="KW-0111">Calcium/phospholipid-binding</keyword>
<dbReference type="PRINTS" id="PR00196">
    <property type="entry name" value="ANNEXIN"/>
</dbReference>
<keyword evidence="3 6" id="KW-0106">Calcium</keyword>
<dbReference type="GO" id="GO:0005737">
    <property type="term" value="C:cytoplasm"/>
    <property type="evidence" value="ECO:0007669"/>
    <property type="project" value="TreeGrafter"/>
</dbReference>
<dbReference type="Proteomes" id="UP001153636">
    <property type="component" value="Chromosome 10"/>
</dbReference>
<dbReference type="PROSITE" id="PS51897">
    <property type="entry name" value="ANNEXIN_2"/>
    <property type="match status" value="5"/>
</dbReference>
<dbReference type="GO" id="GO:0001786">
    <property type="term" value="F:phosphatidylserine binding"/>
    <property type="evidence" value="ECO:0007669"/>
    <property type="project" value="TreeGrafter"/>
</dbReference>
<dbReference type="PANTHER" id="PTHR10502:SF233">
    <property type="entry name" value="ANNEXIN B9"/>
    <property type="match status" value="1"/>
</dbReference>